<organism evidence="2 3">
    <name type="scientific">Hymenobacter nitidus</name>
    <dbReference type="NCBI Taxonomy" id="2880929"/>
    <lineage>
        <taxon>Bacteria</taxon>
        <taxon>Pseudomonadati</taxon>
        <taxon>Bacteroidota</taxon>
        <taxon>Cytophagia</taxon>
        <taxon>Cytophagales</taxon>
        <taxon>Hymenobacteraceae</taxon>
        <taxon>Hymenobacter</taxon>
    </lineage>
</organism>
<dbReference type="Proteomes" id="UP001165297">
    <property type="component" value="Unassembled WGS sequence"/>
</dbReference>
<comment type="caution">
    <text evidence="2">The sequence shown here is derived from an EMBL/GenBank/DDBJ whole genome shotgun (WGS) entry which is preliminary data.</text>
</comment>
<sequence>MRAFRLLCLGLLLTSGLPALAQAPTGLPAPDPAGVDTLRARKRVYTLFKPVPRALMRPLSTDRPDATESAYSVDAGHFQVETDVLRLGRSRFVEQQSAQQELGFNHANLKMGLSHNVDLQVVVESYTVQTEGEGDAGTRRAGFGDVTVRLKRNLWGNDGGPMAFALMPFVKVPTGRKCGNGAWEGGIVTPFSVQLPHYFTLGTQFQATLNRDGEAREHFLELAPTLTVGHDLYKTLGGFVEIATAWDTRGRGWSATLNGGPVLRLGENLQLDTGINLALTKDTPTTYFLGFSFRR</sequence>
<dbReference type="RefSeq" id="WP_226190017.1">
    <property type="nucleotide sequence ID" value="NZ_JAJADQ010000015.1"/>
</dbReference>
<feature type="chain" id="PRO_5045644601" evidence="1">
    <location>
        <begin position="22"/>
        <end position="295"/>
    </location>
</feature>
<evidence type="ECO:0000313" key="3">
    <source>
        <dbReference type="Proteomes" id="UP001165297"/>
    </source>
</evidence>
<dbReference type="EMBL" id="JAJADQ010000015">
    <property type="protein sequence ID" value="MCB2380272.1"/>
    <property type="molecule type" value="Genomic_DNA"/>
</dbReference>
<evidence type="ECO:0000313" key="2">
    <source>
        <dbReference type="EMBL" id="MCB2380272.1"/>
    </source>
</evidence>
<keyword evidence="3" id="KW-1185">Reference proteome</keyword>
<name>A0ABS8AJV5_9BACT</name>
<accession>A0ABS8AJV5</accession>
<dbReference type="Pfam" id="PF13557">
    <property type="entry name" value="Phenol_MetA_deg"/>
    <property type="match status" value="1"/>
</dbReference>
<reference evidence="2" key="1">
    <citation type="submission" date="2021-10" db="EMBL/GenBank/DDBJ databases">
        <authorList>
            <person name="Dean J.D."/>
            <person name="Kim M.K."/>
            <person name="Newey C.N."/>
            <person name="Stoker T.S."/>
            <person name="Thompson D.W."/>
            <person name="Grose J.H."/>
        </authorList>
    </citation>
    <scope>NUCLEOTIDE SEQUENCE</scope>
    <source>
        <strain evidence="2">BT635</strain>
    </source>
</reference>
<keyword evidence="1" id="KW-0732">Signal</keyword>
<dbReference type="InterPro" id="IPR025737">
    <property type="entry name" value="FApF"/>
</dbReference>
<gene>
    <name evidence="2" type="ORF">LGH70_21960</name>
</gene>
<proteinExistence type="predicted"/>
<evidence type="ECO:0000256" key="1">
    <source>
        <dbReference type="SAM" id="SignalP"/>
    </source>
</evidence>
<feature type="signal peptide" evidence="1">
    <location>
        <begin position="1"/>
        <end position="21"/>
    </location>
</feature>
<protein>
    <submittedName>
        <fullName evidence="2">Transporter</fullName>
    </submittedName>
</protein>